<keyword evidence="3" id="KW-1185">Reference proteome</keyword>
<feature type="compositionally biased region" description="Basic and acidic residues" evidence="1">
    <location>
        <begin position="51"/>
        <end position="80"/>
    </location>
</feature>
<feature type="region of interest" description="Disordered" evidence="1">
    <location>
        <begin position="114"/>
        <end position="133"/>
    </location>
</feature>
<accession>A0A7C8IP98</accession>
<feature type="compositionally biased region" description="Polar residues" evidence="1">
    <location>
        <begin position="24"/>
        <end position="34"/>
    </location>
</feature>
<dbReference type="InParanoid" id="A0A7C8IP98"/>
<sequence>MDAASTAFSKILHRGSKGDEKESPGNNETASVDRTTAEAVEHETVHKKHLQREQQVIDRERHQDHHKTVVQPLKERDVMPEEHRYEQADVQRRNMNHNNEKDAKIMLERKQAQFKNTSEEAGTRSKTVQEPTLTSEHVHHHLHETIQPVIERETVMPSVTHKTIPIKEMHQDPTLDEGITINAPMSREEFEGRLRK</sequence>
<evidence type="ECO:0000256" key="1">
    <source>
        <dbReference type="SAM" id="MobiDB-lite"/>
    </source>
</evidence>
<dbReference type="AlphaFoldDB" id="A0A7C8IP98"/>
<dbReference type="PANTHER" id="PTHR38703:SF1">
    <property type="entry name" value="ALLERGEN"/>
    <property type="match status" value="1"/>
</dbReference>
<organism evidence="2 3">
    <name type="scientific">Xylaria multiplex</name>
    <dbReference type="NCBI Taxonomy" id="323545"/>
    <lineage>
        <taxon>Eukaryota</taxon>
        <taxon>Fungi</taxon>
        <taxon>Dikarya</taxon>
        <taxon>Ascomycota</taxon>
        <taxon>Pezizomycotina</taxon>
        <taxon>Sordariomycetes</taxon>
        <taxon>Xylariomycetidae</taxon>
        <taxon>Xylariales</taxon>
        <taxon>Xylariaceae</taxon>
        <taxon>Xylaria</taxon>
    </lineage>
</organism>
<reference evidence="2 3" key="1">
    <citation type="submission" date="2019-12" db="EMBL/GenBank/DDBJ databases">
        <title>Draft genome sequence of the ascomycete Xylaria multiplex DSM 110363.</title>
        <authorList>
            <person name="Buettner E."/>
            <person name="Kellner H."/>
        </authorList>
    </citation>
    <scope>NUCLEOTIDE SEQUENCE [LARGE SCALE GENOMIC DNA]</scope>
    <source>
        <strain evidence="2 3">DSM 110363</strain>
    </source>
</reference>
<feature type="compositionally biased region" description="Basic and acidic residues" evidence="1">
    <location>
        <begin position="35"/>
        <end position="44"/>
    </location>
</feature>
<name>A0A7C8IP98_9PEZI</name>
<comment type="caution">
    <text evidence="2">The sequence shown here is derived from an EMBL/GenBank/DDBJ whole genome shotgun (WGS) entry which is preliminary data.</text>
</comment>
<proteinExistence type="predicted"/>
<evidence type="ECO:0008006" key="4">
    <source>
        <dbReference type="Google" id="ProtNLM"/>
    </source>
</evidence>
<feature type="compositionally biased region" description="Basic and acidic residues" evidence="1">
    <location>
        <begin position="114"/>
        <end position="123"/>
    </location>
</feature>
<gene>
    <name evidence="2" type="ORF">GQX73_g8539</name>
</gene>
<evidence type="ECO:0000313" key="2">
    <source>
        <dbReference type="EMBL" id="KAF2965024.1"/>
    </source>
</evidence>
<evidence type="ECO:0000313" key="3">
    <source>
        <dbReference type="Proteomes" id="UP000481858"/>
    </source>
</evidence>
<feature type="compositionally biased region" description="Polar residues" evidence="1">
    <location>
        <begin position="124"/>
        <end position="133"/>
    </location>
</feature>
<dbReference type="OrthoDB" id="2118965at2759"/>
<dbReference type="PANTHER" id="PTHR38703">
    <property type="entry name" value="CHROMOSOME 8, WHOLE GENOME SHOTGUN SEQUENCE"/>
    <property type="match status" value="1"/>
</dbReference>
<dbReference type="EMBL" id="WUBL01000128">
    <property type="protein sequence ID" value="KAF2965024.1"/>
    <property type="molecule type" value="Genomic_DNA"/>
</dbReference>
<dbReference type="Proteomes" id="UP000481858">
    <property type="component" value="Unassembled WGS sequence"/>
</dbReference>
<protein>
    <recommendedName>
        <fullName evidence="4">Allergen</fullName>
    </recommendedName>
</protein>
<feature type="region of interest" description="Disordered" evidence="1">
    <location>
        <begin position="1"/>
        <end position="80"/>
    </location>
</feature>